<keyword evidence="4" id="KW-0808">Transferase</keyword>
<evidence type="ECO:0000256" key="5">
    <source>
        <dbReference type="ARBA" id="ARBA00022692"/>
    </source>
</evidence>
<dbReference type="Proteomes" id="UP000261166">
    <property type="component" value="Unassembled WGS sequence"/>
</dbReference>
<evidence type="ECO:0000256" key="6">
    <source>
        <dbReference type="ARBA" id="ARBA00022741"/>
    </source>
</evidence>
<dbReference type="SUPFAM" id="SSF55874">
    <property type="entry name" value="ATPase domain of HSP90 chaperone/DNA topoisomerase II/histidine kinase"/>
    <property type="match status" value="1"/>
</dbReference>
<gene>
    <name evidence="15" type="ORF">DWY69_17840</name>
</gene>
<sequence length="570" mass="65890">MKRLNWKVKLVITIIGAISLVVAVLYLVTYLFFSAQLKRNDEKIAQMNFRQAEENLEQIIKLGIRDANRYDMDMMAWTFGNREFEGDSQRTSLTRKMILRFEEILAINPNLSAAAQMNGDGETVIASVSKNRTGITQVSEELRAVLEESTKIYPAFQWVPGDVLGEDEVLSKAVEEPAVLGIRSIGRSGRAEEDSFIILSISEERIRRCYESVVYNGSQAVLLDENNRVISSTKEGLLYQEFEPEKDCRIVVYPLSYNNWTMVNMIPVKNYQKEIRTFRNFSLVIILTAAVCVIFIAVIWSRRYTAPIQNLMDNMEKVGKEQLDITLPERTGLCELDNLNREFCETVRKLKMYIADLQQAEKDKAAEELKALQYQINPHFLYNSLNSIRWMAMMTNNVKVADSIVMLTRIITPVFRNPSLTWKIRDELEFIDNYIGMMMLRYSGSLEYKMECREDLKEESFPRFVLQPVIENCFVHCRNKAEDMKIRVAIDKTEAGFVIEVRNTAEYAEEERLAQVTEQLRNTKEASGEDVGLYNVVKRLRYLYGEECSIILFREKNEVVSRISFPGKPS</sequence>
<evidence type="ECO:0000256" key="9">
    <source>
        <dbReference type="ARBA" id="ARBA00022989"/>
    </source>
</evidence>
<keyword evidence="12" id="KW-0175">Coiled coil</keyword>
<dbReference type="PROSITE" id="PS50885">
    <property type="entry name" value="HAMP"/>
    <property type="match status" value="1"/>
</dbReference>
<dbReference type="GO" id="GO:0000155">
    <property type="term" value="F:phosphorelay sensor kinase activity"/>
    <property type="evidence" value="ECO:0007669"/>
    <property type="project" value="InterPro"/>
</dbReference>
<evidence type="ECO:0000256" key="13">
    <source>
        <dbReference type="SAM" id="Phobius"/>
    </source>
</evidence>
<dbReference type="InterPro" id="IPR036890">
    <property type="entry name" value="HATPase_C_sf"/>
</dbReference>
<organism evidence="15 16">
    <name type="scientific">Eisenbergiella massiliensis</name>
    <dbReference type="NCBI Taxonomy" id="1720294"/>
    <lineage>
        <taxon>Bacteria</taxon>
        <taxon>Bacillati</taxon>
        <taxon>Bacillota</taxon>
        <taxon>Clostridia</taxon>
        <taxon>Lachnospirales</taxon>
        <taxon>Lachnospiraceae</taxon>
        <taxon>Eisenbergiella</taxon>
    </lineage>
</organism>
<dbReference type="AlphaFoldDB" id="A0A3E3IQ40"/>
<reference evidence="15 16" key="1">
    <citation type="submission" date="2018-08" db="EMBL/GenBank/DDBJ databases">
        <title>A genome reference for cultivated species of the human gut microbiota.</title>
        <authorList>
            <person name="Zou Y."/>
            <person name="Xue W."/>
            <person name="Luo G."/>
        </authorList>
    </citation>
    <scope>NUCLEOTIDE SEQUENCE [LARGE SCALE GENOMIC DNA]</scope>
    <source>
        <strain evidence="15 16">AF26-4BH</strain>
    </source>
</reference>
<dbReference type="EMBL" id="QVLU01000017">
    <property type="protein sequence ID" value="RGE69219.1"/>
    <property type="molecule type" value="Genomic_DNA"/>
</dbReference>
<keyword evidence="2" id="KW-1003">Cell membrane</keyword>
<evidence type="ECO:0000256" key="4">
    <source>
        <dbReference type="ARBA" id="ARBA00022679"/>
    </source>
</evidence>
<keyword evidence="8" id="KW-0067">ATP-binding</keyword>
<dbReference type="PANTHER" id="PTHR34220:SF11">
    <property type="entry name" value="SENSOR PROTEIN KINASE HPTS"/>
    <property type="match status" value="1"/>
</dbReference>
<accession>A0A3E3IQ40</accession>
<comment type="subcellular location">
    <subcellularLocation>
        <location evidence="1">Cell membrane</location>
        <topology evidence="1">Multi-pass membrane protein</topology>
    </subcellularLocation>
</comment>
<keyword evidence="7 15" id="KW-0418">Kinase</keyword>
<proteinExistence type="predicted"/>
<dbReference type="Gene3D" id="3.30.565.10">
    <property type="entry name" value="Histidine kinase-like ATPase, C-terminal domain"/>
    <property type="match status" value="1"/>
</dbReference>
<feature type="domain" description="HAMP" evidence="14">
    <location>
        <begin position="302"/>
        <end position="355"/>
    </location>
</feature>
<evidence type="ECO:0000256" key="8">
    <source>
        <dbReference type="ARBA" id="ARBA00022840"/>
    </source>
</evidence>
<dbReference type="Gene3D" id="6.10.340.10">
    <property type="match status" value="1"/>
</dbReference>
<evidence type="ECO:0000313" key="16">
    <source>
        <dbReference type="Proteomes" id="UP000261166"/>
    </source>
</evidence>
<dbReference type="InterPro" id="IPR010559">
    <property type="entry name" value="Sig_transdc_His_kin_internal"/>
</dbReference>
<evidence type="ECO:0000256" key="11">
    <source>
        <dbReference type="ARBA" id="ARBA00023136"/>
    </source>
</evidence>
<keyword evidence="6" id="KW-0547">Nucleotide-binding</keyword>
<dbReference type="PANTHER" id="PTHR34220">
    <property type="entry name" value="SENSOR HISTIDINE KINASE YPDA"/>
    <property type="match status" value="1"/>
</dbReference>
<protein>
    <submittedName>
        <fullName evidence="15">Sensor histidine kinase</fullName>
    </submittedName>
</protein>
<comment type="caution">
    <text evidence="15">The sequence shown here is derived from an EMBL/GenBank/DDBJ whole genome shotgun (WGS) entry which is preliminary data.</text>
</comment>
<evidence type="ECO:0000256" key="10">
    <source>
        <dbReference type="ARBA" id="ARBA00023012"/>
    </source>
</evidence>
<evidence type="ECO:0000256" key="1">
    <source>
        <dbReference type="ARBA" id="ARBA00004651"/>
    </source>
</evidence>
<evidence type="ECO:0000259" key="14">
    <source>
        <dbReference type="PROSITE" id="PS50885"/>
    </source>
</evidence>
<dbReference type="RefSeq" id="WP_025488427.1">
    <property type="nucleotide sequence ID" value="NZ_CALBAU010000199.1"/>
</dbReference>
<evidence type="ECO:0000313" key="15">
    <source>
        <dbReference type="EMBL" id="RGE69219.1"/>
    </source>
</evidence>
<feature type="transmembrane region" description="Helical" evidence="13">
    <location>
        <begin position="281"/>
        <end position="300"/>
    </location>
</feature>
<evidence type="ECO:0000256" key="12">
    <source>
        <dbReference type="SAM" id="Coils"/>
    </source>
</evidence>
<feature type="coiled-coil region" evidence="12">
    <location>
        <begin position="350"/>
        <end position="377"/>
    </location>
</feature>
<evidence type="ECO:0000256" key="7">
    <source>
        <dbReference type="ARBA" id="ARBA00022777"/>
    </source>
</evidence>
<feature type="transmembrane region" description="Helical" evidence="13">
    <location>
        <begin position="12"/>
        <end position="33"/>
    </location>
</feature>
<keyword evidence="10" id="KW-0902">Two-component regulatory system</keyword>
<dbReference type="OrthoDB" id="2027501at2"/>
<dbReference type="InterPro" id="IPR003660">
    <property type="entry name" value="HAMP_dom"/>
</dbReference>
<keyword evidence="9 13" id="KW-1133">Transmembrane helix</keyword>
<dbReference type="GO" id="GO:0005886">
    <property type="term" value="C:plasma membrane"/>
    <property type="evidence" value="ECO:0007669"/>
    <property type="project" value="UniProtKB-SubCell"/>
</dbReference>
<evidence type="ECO:0000256" key="3">
    <source>
        <dbReference type="ARBA" id="ARBA00022553"/>
    </source>
</evidence>
<keyword evidence="3" id="KW-0597">Phosphoprotein</keyword>
<keyword evidence="11 13" id="KW-0472">Membrane</keyword>
<evidence type="ECO:0000256" key="2">
    <source>
        <dbReference type="ARBA" id="ARBA00022475"/>
    </source>
</evidence>
<keyword evidence="5 13" id="KW-0812">Transmembrane</keyword>
<name>A0A3E3IQ40_9FIRM</name>
<dbReference type="Pfam" id="PF06580">
    <property type="entry name" value="His_kinase"/>
    <property type="match status" value="1"/>
</dbReference>
<dbReference type="InterPro" id="IPR050640">
    <property type="entry name" value="Bact_2-comp_sensor_kinase"/>
</dbReference>
<dbReference type="GO" id="GO:0005524">
    <property type="term" value="F:ATP binding"/>
    <property type="evidence" value="ECO:0007669"/>
    <property type="project" value="UniProtKB-KW"/>
</dbReference>